<dbReference type="SUPFAM" id="SSF52540">
    <property type="entry name" value="P-loop containing nucleoside triphosphate hydrolases"/>
    <property type="match status" value="1"/>
</dbReference>
<keyword evidence="10" id="KW-1185">Reference proteome</keyword>
<feature type="domain" description="ABC transporter" evidence="8">
    <location>
        <begin position="5"/>
        <end position="235"/>
    </location>
</feature>
<keyword evidence="4 7" id="KW-0067">ATP-binding</keyword>
<comment type="similarity">
    <text evidence="7">Belongs to the ABC transporter superfamily. Spermidine/putrescine importer (TC 3.A.1.11.1) family.</text>
</comment>
<keyword evidence="2 7" id="KW-1003">Cell membrane</keyword>
<dbReference type="InterPro" id="IPR017871">
    <property type="entry name" value="ABC_transporter-like_CS"/>
</dbReference>
<sequence>MADKLVITGLTKQYGQFVALAPTDLRVAQGEFLSLLGPSGSGKTTLLSLIAGLSVPDGGQLLINGVDVTHGAPYERDIGMVFQNYALFPHMTVEDNICFPLKMRKLGESSARRQAAQALEMVRLPQLARRFPKELSGGQQQRIALARCLVYRPSIILMDEPLGALDKKLRDQMQWEIKRIHRELGTTIVYVTHDQEEAMTMSDRICLMNGGKIEQSGSPRELYLRPRTLFVADFLGESNLFAGVVTEVQGDEVRVELAHAGSRVRARCSAALCVGRKVRVMVRPQNLCLQAGPTDPTNPADMLAGQAMRGQVLDSMITGSLTKVYVQTAADTPVVVSYPTAWPAQRHAPGQELILHWNAADAVAVPE</sequence>
<dbReference type="Pfam" id="PF08402">
    <property type="entry name" value="TOBE_2"/>
    <property type="match status" value="1"/>
</dbReference>
<protein>
    <recommendedName>
        <fullName evidence="7">Spermidine/putrescine import ATP-binding protein PotA</fullName>
        <ecNumber evidence="7">7.6.2.11</ecNumber>
    </recommendedName>
</protein>
<comment type="catalytic activity">
    <reaction evidence="7">
        <text>ATP + H2O + polyamine-[polyamine-binding protein]Side 1 = ADP + phosphate + polyamineSide 2 + [polyamine-binding protein]Side 1.</text>
        <dbReference type="EC" id="7.6.2.11"/>
    </reaction>
</comment>
<dbReference type="PANTHER" id="PTHR42781:SF4">
    <property type="entry name" value="SPERMIDINE_PUTRESCINE IMPORT ATP-BINDING PROTEIN POTA"/>
    <property type="match status" value="1"/>
</dbReference>
<evidence type="ECO:0000256" key="3">
    <source>
        <dbReference type="ARBA" id="ARBA00022741"/>
    </source>
</evidence>
<dbReference type="EC" id="7.6.2.11" evidence="7"/>
<evidence type="ECO:0000256" key="5">
    <source>
        <dbReference type="ARBA" id="ARBA00022967"/>
    </source>
</evidence>
<evidence type="ECO:0000313" key="9">
    <source>
        <dbReference type="EMBL" id="ABM58112.1"/>
    </source>
</evidence>
<dbReference type="Pfam" id="PF00005">
    <property type="entry name" value="ABC_tran"/>
    <property type="match status" value="1"/>
</dbReference>
<dbReference type="NCBIfam" id="TIGR01187">
    <property type="entry name" value="potA"/>
    <property type="match status" value="1"/>
</dbReference>
<dbReference type="FunFam" id="3.40.50.300:FF:000042">
    <property type="entry name" value="Maltose/maltodextrin ABC transporter, ATP-binding protein"/>
    <property type="match status" value="1"/>
</dbReference>
<dbReference type="GO" id="GO:0016887">
    <property type="term" value="F:ATP hydrolysis activity"/>
    <property type="evidence" value="ECO:0007669"/>
    <property type="project" value="InterPro"/>
</dbReference>
<keyword evidence="1 7" id="KW-0813">Transport</keyword>
<dbReference type="InterPro" id="IPR050093">
    <property type="entry name" value="ABC_SmlMolc_Importer"/>
</dbReference>
<dbReference type="HOGENOM" id="CLU_000604_1_1_4"/>
<accession>A1WKF5</accession>
<dbReference type="GeneID" id="76460928"/>
<keyword evidence="3 7" id="KW-0547">Nucleotide-binding</keyword>
<dbReference type="KEGG" id="vei:Veis_2366"/>
<dbReference type="Gene3D" id="3.40.50.300">
    <property type="entry name" value="P-loop containing nucleotide triphosphate hydrolases"/>
    <property type="match status" value="1"/>
</dbReference>
<reference evidence="10" key="1">
    <citation type="submission" date="2006-12" db="EMBL/GenBank/DDBJ databases">
        <title>Complete sequence of chromosome 1 of Verminephrobacter eiseniae EF01-2.</title>
        <authorList>
            <person name="Copeland A."/>
            <person name="Lucas S."/>
            <person name="Lapidus A."/>
            <person name="Barry K."/>
            <person name="Detter J.C."/>
            <person name="Glavina del Rio T."/>
            <person name="Dalin E."/>
            <person name="Tice H."/>
            <person name="Pitluck S."/>
            <person name="Chertkov O."/>
            <person name="Brettin T."/>
            <person name="Bruce D."/>
            <person name="Han C."/>
            <person name="Tapia R."/>
            <person name="Gilna P."/>
            <person name="Schmutz J."/>
            <person name="Larimer F."/>
            <person name="Land M."/>
            <person name="Hauser L."/>
            <person name="Kyrpides N."/>
            <person name="Kim E."/>
            <person name="Stahl D."/>
            <person name="Richardson P."/>
        </authorList>
    </citation>
    <scope>NUCLEOTIDE SEQUENCE [LARGE SCALE GENOMIC DNA]</scope>
    <source>
        <strain evidence="10">EF01-2</strain>
    </source>
</reference>
<name>A1WKF5_VEREI</name>
<dbReference type="InterPro" id="IPR008995">
    <property type="entry name" value="Mo/tungstate-bd_C_term_dom"/>
</dbReference>
<dbReference type="PROSITE" id="PS00211">
    <property type="entry name" value="ABC_TRANSPORTER_1"/>
    <property type="match status" value="1"/>
</dbReference>
<dbReference type="GO" id="GO:0015417">
    <property type="term" value="F:ABC-type polyamine transporter activity"/>
    <property type="evidence" value="ECO:0007669"/>
    <property type="project" value="UniProtKB-EC"/>
</dbReference>
<dbReference type="OrthoDB" id="5298774at2"/>
<dbReference type="InterPro" id="IPR013611">
    <property type="entry name" value="Transp-assoc_OB_typ2"/>
</dbReference>
<dbReference type="GO" id="GO:0005524">
    <property type="term" value="F:ATP binding"/>
    <property type="evidence" value="ECO:0007669"/>
    <property type="project" value="UniProtKB-KW"/>
</dbReference>
<proteinExistence type="inferred from homology"/>
<comment type="subunit">
    <text evidence="7">The complex is composed of two ATP-binding proteins (PotA), two transmembrane proteins (PotB and PotC) and a solute-binding protein (PotD).</text>
</comment>
<dbReference type="STRING" id="391735.Veis_2366"/>
<evidence type="ECO:0000256" key="2">
    <source>
        <dbReference type="ARBA" id="ARBA00022475"/>
    </source>
</evidence>
<dbReference type="PROSITE" id="PS50893">
    <property type="entry name" value="ABC_TRANSPORTER_2"/>
    <property type="match status" value="1"/>
</dbReference>
<dbReference type="InterPro" id="IPR003439">
    <property type="entry name" value="ABC_transporter-like_ATP-bd"/>
</dbReference>
<evidence type="ECO:0000256" key="4">
    <source>
        <dbReference type="ARBA" id="ARBA00022840"/>
    </source>
</evidence>
<comment type="function">
    <text evidence="7">Part of the ABC transporter complex PotABCD involved in spermidine/putrescine import. Responsible for energy coupling to the transport system.</text>
</comment>
<dbReference type="eggNOG" id="COG3842">
    <property type="taxonomic scope" value="Bacteria"/>
</dbReference>
<keyword evidence="5 7" id="KW-1278">Translocase</keyword>
<evidence type="ECO:0000313" key="10">
    <source>
        <dbReference type="Proteomes" id="UP000000374"/>
    </source>
</evidence>
<dbReference type="GO" id="GO:0043190">
    <property type="term" value="C:ATP-binding cassette (ABC) transporter complex"/>
    <property type="evidence" value="ECO:0007669"/>
    <property type="project" value="InterPro"/>
</dbReference>
<dbReference type="InterPro" id="IPR005893">
    <property type="entry name" value="PotA-like"/>
</dbReference>
<evidence type="ECO:0000256" key="1">
    <source>
        <dbReference type="ARBA" id="ARBA00022448"/>
    </source>
</evidence>
<dbReference type="InterPro" id="IPR003593">
    <property type="entry name" value="AAA+_ATPase"/>
</dbReference>
<dbReference type="SUPFAM" id="SSF50331">
    <property type="entry name" value="MOP-like"/>
    <property type="match status" value="1"/>
</dbReference>
<dbReference type="RefSeq" id="WP_011810115.1">
    <property type="nucleotide sequence ID" value="NC_008786.1"/>
</dbReference>
<dbReference type="InterPro" id="IPR027417">
    <property type="entry name" value="P-loop_NTPase"/>
</dbReference>
<evidence type="ECO:0000259" key="8">
    <source>
        <dbReference type="PROSITE" id="PS50893"/>
    </source>
</evidence>
<organism evidence="9 10">
    <name type="scientific">Verminephrobacter eiseniae (strain EF01-2)</name>
    <dbReference type="NCBI Taxonomy" id="391735"/>
    <lineage>
        <taxon>Bacteria</taxon>
        <taxon>Pseudomonadati</taxon>
        <taxon>Pseudomonadota</taxon>
        <taxon>Betaproteobacteria</taxon>
        <taxon>Burkholderiales</taxon>
        <taxon>Comamonadaceae</taxon>
        <taxon>Verminephrobacter</taxon>
    </lineage>
</organism>
<dbReference type="PANTHER" id="PTHR42781">
    <property type="entry name" value="SPERMIDINE/PUTRESCINE IMPORT ATP-BINDING PROTEIN POTA"/>
    <property type="match status" value="1"/>
</dbReference>
<dbReference type="SMART" id="SM00382">
    <property type="entry name" value="AAA"/>
    <property type="match status" value="1"/>
</dbReference>
<evidence type="ECO:0000256" key="6">
    <source>
        <dbReference type="ARBA" id="ARBA00023136"/>
    </source>
</evidence>
<dbReference type="AlphaFoldDB" id="A1WKF5"/>
<keyword evidence="6 7" id="KW-0472">Membrane</keyword>
<dbReference type="Gene3D" id="2.40.50.100">
    <property type="match status" value="1"/>
</dbReference>
<gene>
    <name evidence="7" type="primary">potA</name>
    <name evidence="9" type="ordered locus">Veis_2366</name>
</gene>
<dbReference type="EMBL" id="CP000542">
    <property type="protein sequence ID" value="ABM58112.1"/>
    <property type="molecule type" value="Genomic_DNA"/>
</dbReference>
<dbReference type="Proteomes" id="UP000000374">
    <property type="component" value="Chromosome"/>
</dbReference>
<evidence type="ECO:0000256" key="7">
    <source>
        <dbReference type="RuleBase" id="RU364083"/>
    </source>
</evidence>